<feature type="region of interest" description="Disordered" evidence="7">
    <location>
        <begin position="456"/>
        <end position="477"/>
    </location>
</feature>
<dbReference type="AlphaFoldDB" id="A0A940WSX8"/>
<evidence type="ECO:0000256" key="7">
    <source>
        <dbReference type="SAM" id="MobiDB-lite"/>
    </source>
</evidence>
<keyword evidence="4 8" id="KW-0812">Transmembrane</keyword>
<dbReference type="PANTHER" id="PTHR42718:SF46">
    <property type="entry name" value="BLR6921 PROTEIN"/>
    <property type="match status" value="1"/>
</dbReference>
<evidence type="ECO:0000256" key="5">
    <source>
        <dbReference type="ARBA" id="ARBA00022989"/>
    </source>
</evidence>
<dbReference type="GO" id="GO:0022857">
    <property type="term" value="F:transmembrane transporter activity"/>
    <property type="evidence" value="ECO:0007669"/>
    <property type="project" value="InterPro"/>
</dbReference>
<sequence length="477" mass="48413">MPTNTKPGWVLALTSIASLMVLLDAMVVTTALTTIRLDLGATIEQLEWTVNAYTLTFAVLLATAAALGDRYGRRRLFTIGLTVFTVASAACALSPGIGALIAARAVQGVGSAMVMPHAMALLAAAYPPERRARALGVFSSVSGLATLGGPVAGGAIAQGGSWQWIFWLNVPIGAVLIALVRVRIPESTGPGHRLDVGGLALAAAGALGLVWGLIKGNDAGWTSPEVLGSLTAGVAALAAFVAWELRVERPMLPMRLFARRGFAAGNASGFLLYTAIFGSAFLMAQFFQVTEHTGPLGAGVRMMPWTATLFLIAPVAGALINRVGERPLLTAGLAGQAIGFGSLALLATPGRPYPQLILPLVIAGCGVSLAMPAAQNATIGAVPRESIGTASGTFNTLRQLGGVFGVAILAAVFTAQGGYGSPEAFAAGFRPALGVAALLSIAGAAAGGWIPGRPVSSEAAAPPVPRPVGADARTAVR</sequence>
<dbReference type="GO" id="GO:0005886">
    <property type="term" value="C:plasma membrane"/>
    <property type="evidence" value="ECO:0007669"/>
    <property type="project" value="UniProtKB-SubCell"/>
</dbReference>
<dbReference type="CDD" id="cd17321">
    <property type="entry name" value="MFS_MMR_MDR_like"/>
    <property type="match status" value="1"/>
</dbReference>
<feature type="transmembrane region" description="Helical" evidence="8">
    <location>
        <begin position="266"/>
        <end position="287"/>
    </location>
</feature>
<evidence type="ECO:0000256" key="2">
    <source>
        <dbReference type="ARBA" id="ARBA00022448"/>
    </source>
</evidence>
<keyword evidence="3" id="KW-1003">Cell membrane</keyword>
<evidence type="ECO:0000256" key="6">
    <source>
        <dbReference type="ARBA" id="ARBA00023136"/>
    </source>
</evidence>
<feature type="transmembrane region" description="Helical" evidence="8">
    <location>
        <begin position="356"/>
        <end position="379"/>
    </location>
</feature>
<proteinExistence type="predicted"/>
<dbReference type="EMBL" id="JAFCNB010000014">
    <property type="protein sequence ID" value="MBP2706845.1"/>
    <property type="molecule type" value="Genomic_DNA"/>
</dbReference>
<dbReference type="InterPro" id="IPR004638">
    <property type="entry name" value="EmrB-like"/>
</dbReference>
<comment type="caution">
    <text evidence="10">The sequence shown here is derived from an EMBL/GenBank/DDBJ whole genome shotgun (WGS) entry which is preliminary data.</text>
</comment>
<feature type="transmembrane region" description="Helical" evidence="8">
    <location>
        <begin position="302"/>
        <end position="321"/>
    </location>
</feature>
<accession>A0A940WSX8</accession>
<evidence type="ECO:0000313" key="11">
    <source>
        <dbReference type="Proteomes" id="UP000674234"/>
    </source>
</evidence>
<comment type="subcellular location">
    <subcellularLocation>
        <location evidence="1">Cell membrane</location>
        <topology evidence="1">Multi-pass membrane protein</topology>
    </subcellularLocation>
</comment>
<dbReference type="PROSITE" id="PS50850">
    <property type="entry name" value="MFS"/>
    <property type="match status" value="1"/>
</dbReference>
<feature type="transmembrane region" description="Helical" evidence="8">
    <location>
        <begin position="431"/>
        <end position="450"/>
    </location>
</feature>
<name>A0A940WSX8_9ACTN</name>
<dbReference type="Pfam" id="PF07690">
    <property type="entry name" value="MFS_1"/>
    <property type="match status" value="1"/>
</dbReference>
<dbReference type="SUPFAM" id="SSF103473">
    <property type="entry name" value="MFS general substrate transporter"/>
    <property type="match status" value="1"/>
</dbReference>
<dbReference type="InterPro" id="IPR020846">
    <property type="entry name" value="MFS_dom"/>
</dbReference>
<reference evidence="10" key="1">
    <citation type="submission" date="2021-02" db="EMBL/GenBank/DDBJ databases">
        <title>Draft genome sequence of Microbispora sp. RL4-1S isolated from rice leaves in Thailand.</title>
        <authorList>
            <person name="Muangham S."/>
            <person name="Duangmal K."/>
        </authorList>
    </citation>
    <scope>NUCLEOTIDE SEQUENCE</scope>
    <source>
        <strain evidence="10">RL4-1S</strain>
    </source>
</reference>
<evidence type="ECO:0000259" key="9">
    <source>
        <dbReference type="PROSITE" id="PS50850"/>
    </source>
</evidence>
<dbReference type="InterPro" id="IPR036259">
    <property type="entry name" value="MFS_trans_sf"/>
</dbReference>
<keyword evidence="6 8" id="KW-0472">Membrane</keyword>
<keyword evidence="5 8" id="KW-1133">Transmembrane helix</keyword>
<feature type="transmembrane region" description="Helical" evidence="8">
    <location>
        <begin position="164"/>
        <end position="182"/>
    </location>
</feature>
<feature type="transmembrane region" description="Helical" evidence="8">
    <location>
        <begin position="79"/>
        <end position="103"/>
    </location>
</feature>
<gene>
    <name evidence="10" type="ORF">JOL79_23850</name>
</gene>
<feature type="transmembrane region" description="Helical" evidence="8">
    <location>
        <begin position="50"/>
        <end position="67"/>
    </location>
</feature>
<evidence type="ECO:0000256" key="4">
    <source>
        <dbReference type="ARBA" id="ARBA00022692"/>
    </source>
</evidence>
<evidence type="ECO:0000256" key="3">
    <source>
        <dbReference type="ARBA" id="ARBA00022475"/>
    </source>
</evidence>
<feature type="transmembrane region" description="Helical" evidence="8">
    <location>
        <begin position="226"/>
        <end position="245"/>
    </location>
</feature>
<evidence type="ECO:0000313" key="10">
    <source>
        <dbReference type="EMBL" id="MBP2706845.1"/>
    </source>
</evidence>
<dbReference type="PRINTS" id="PR01036">
    <property type="entry name" value="TCRTETB"/>
</dbReference>
<protein>
    <submittedName>
        <fullName evidence="10">DHA2 family efflux MFS transporter permease subunit</fullName>
    </submittedName>
</protein>
<feature type="transmembrane region" description="Helical" evidence="8">
    <location>
        <begin position="109"/>
        <end position="127"/>
    </location>
</feature>
<feature type="transmembrane region" description="Helical" evidence="8">
    <location>
        <begin position="194"/>
        <end position="214"/>
    </location>
</feature>
<feature type="transmembrane region" description="Helical" evidence="8">
    <location>
        <begin position="400"/>
        <end position="419"/>
    </location>
</feature>
<dbReference type="PANTHER" id="PTHR42718">
    <property type="entry name" value="MAJOR FACILITATOR SUPERFAMILY MULTIDRUG TRANSPORTER MFSC"/>
    <property type="match status" value="1"/>
</dbReference>
<dbReference type="Proteomes" id="UP000674234">
    <property type="component" value="Unassembled WGS sequence"/>
</dbReference>
<dbReference type="InterPro" id="IPR011701">
    <property type="entry name" value="MFS"/>
</dbReference>
<dbReference type="Gene3D" id="1.20.1250.20">
    <property type="entry name" value="MFS general substrate transporter like domains"/>
    <property type="match status" value="1"/>
</dbReference>
<evidence type="ECO:0000256" key="8">
    <source>
        <dbReference type="SAM" id="Phobius"/>
    </source>
</evidence>
<dbReference type="RefSeq" id="WP_210158125.1">
    <property type="nucleotide sequence ID" value="NZ_JAFCNB010000014.1"/>
</dbReference>
<organism evidence="10 11">
    <name type="scientific">Microbispora oryzae</name>
    <dbReference type="NCBI Taxonomy" id="2806554"/>
    <lineage>
        <taxon>Bacteria</taxon>
        <taxon>Bacillati</taxon>
        <taxon>Actinomycetota</taxon>
        <taxon>Actinomycetes</taxon>
        <taxon>Streptosporangiales</taxon>
        <taxon>Streptosporangiaceae</taxon>
        <taxon>Microbispora</taxon>
    </lineage>
</organism>
<feature type="transmembrane region" description="Helical" evidence="8">
    <location>
        <begin position="328"/>
        <end position="350"/>
    </location>
</feature>
<feature type="domain" description="Major facilitator superfamily (MFS) profile" evidence="9">
    <location>
        <begin position="10"/>
        <end position="455"/>
    </location>
</feature>
<dbReference type="NCBIfam" id="TIGR00711">
    <property type="entry name" value="efflux_EmrB"/>
    <property type="match status" value="1"/>
</dbReference>
<keyword evidence="2" id="KW-0813">Transport</keyword>
<keyword evidence="11" id="KW-1185">Reference proteome</keyword>
<feature type="transmembrane region" description="Helical" evidence="8">
    <location>
        <begin position="134"/>
        <end position="158"/>
    </location>
</feature>
<dbReference type="Gene3D" id="1.20.1720.10">
    <property type="entry name" value="Multidrug resistance protein D"/>
    <property type="match status" value="1"/>
</dbReference>
<evidence type="ECO:0000256" key="1">
    <source>
        <dbReference type="ARBA" id="ARBA00004651"/>
    </source>
</evidence>